<reference evidence="2 3" key="1">
    <citation type="submission" date="2016-10" db="EMBL/GenBank/DDBJ databases">
        <authorList>
            <person name="de Groot N.N."/>
        </authorList>
    </citation>
    <scope>NUCLEOTIDE SEQUENCE [LARGE SCALE GENOMIC DNA]</scope>
    <source>
        <strain evidence="2 3">GAS522</strain>
    </source>
</reference>
<name>A0A1H5JKB8_9BRAD</name>
<organism evidence="2 3">
    <name type="scientific">Bradyrhizobium lablabi</name>
    <dbReference type="NCBI Taxonomy" id="722472"/>
    <lineage>
        <taxon>Bacteria</taxon>
        <taxon>Pseudomonadati</taxon>
        <taxon>Pseudomonadota</taxon>
        <taxon>Alphaproteobacteria</taxon>
        <taxon>Hyphomicrobiales</taxon>
        <taxon>Nitrobacteraceae</taxon>
        <taxon>Bradyrhizobium</taxon>
    </lineage>
</organism>
<accession>A0A1H5JKB8</accession>
<evidence type="ECO:0000313" key="2">
    <source>
        <dbReference type="EMBL" id="SEE53013.1"/>
    </source>
</evidence>
<dbReference type="RefSeq" id="WP_143039850.1">
    <property type="nucleotide sequence ID" value="NZ_FNTI01000001.1"/>
</dbReference>
<dbReference type="Proteomes" id="UP000183208">
    <property type="component" value="Unassembled WGS sequence"/>
</dbReference>
<evidence type="ECO:0000313" key="3">
    <source>
        <dbReference type="Proteomes" id="UP000183208"/>
    </source>
</evidence>
<dbReference type="OrthoDB" id="8266157at2"/>
<dbReference type="EMBL" id="FNTI01000001">
    <property type="protein sequence ID" value="SEE53013.1"/>
    <property type="molecule type" value="Genomic_DNA"/>
</dbReference>
<evidence type="ECO:0000313" key="1">
    <source>
        <dbReference type="EMBL" id="SEE51460.1"/>
    </source>
</evidence>
<dbReference type="EMBL" id="FNTI01000001">
    <property type="protein sequence ID" value="SEE51460.1"/>
    <property type="molecule type" value="Genomic_DNA"/>
</dbReference>
<sequence length="69" mass="7918">MTWERLSREDTMTRLAEIDAMFEDAKGWGSWMVSVANEREAMVNSANQRWGLNLEHKYQARTGSGGHTD</sequence>
<dbReference type="AlphaFoldDB" id="A0A1H5JKB8"/>
<proteinExistence type="predicted"/>
<protein>
    <submittedName>
        <fullName evidence="2">Uncharacterized protein</fullName>
    </submittedName>
</protein>
<gene>
    <name evidence="1" type="ORF">SAMN05444171_7809</name>
    <name evidence="2" type="ORF">SAMN05444171_7876</name>
</gene>